<protein>
    <submittedName>
        <fullName evidence="5">Transcriptional repressor SmtB homolog</fullName>
    </submittedName>
</protein>
<evidence type="ECO:0000313" key="6">
    <source>
        <dbReference type="Proteomes" id="UP001295463"/>
    </source>
</evidence>
<dbReference type="RefSeq" id="WP_305731204.1">
    <property type="nucleotide sequence ID" value="NZ_OW150024.1"/>
</dbReference>
<evidence type="ECO:0000256" key="1">
    <source>
        <dbReference type="ARBA" id="ARBA00023015"/>
    </source>
</evidence>
<sequence length="130" mass="14545">MSSDYCCDVSCIDQEKINAVAPHLLSAEATVRLAETFRLLGDPTRVRIIQALSLEELCVCDIAALLGASISAVSHQLRLLRSMQVVRFRKSGKIVYYTLDDAHVRNLLQAGVDHIRECLLPAKERREVRP</sequence>
<evidence type="ECO:0000256" key="2">
    <source>
        <dbReference type="ARBA" id="ARBA00023125"/>
    </source>
</evidence>
<dbReference type="SUPFAM" id="SSF46785">
    <property type="entry name" value="Winged helix' DNA-binding domain"/>
    <property type="match status" value="1"/>
</dbReference>
<name>A0ABN8HGZ2_9BACT</name>
<keyword evidence="2" id="KW-0238">DNA-binding</keyword>
<dbReference type="CDD" id="cd00090">
    <property type="entry name" value="HTH_ARSR"/>
    <property type="match status" value="1"/>
</dbReference>
<proteinExistence type="predicted"/>
<dbReference type="InterPro" id="IPR001845">
    <property type="entry name" value="HTH_ArsR_DNA-bd_dom"/>
</dbReference>
<dbReference type="InterPro" id="IPR036388">
    <property type="entry name" value="WH-like_DNA-bd_sf"/>
</dbReference>
<dbReference type="InterPro" id="IPR036390">
    <property type="entry name" value="WH_DNA-bd_sf"/>
</dbReference>
<dbReference type="EMBL" id="OW150024">
    <property type="protein sequence ID" value="CAH2030254.1"/>
    <property type="molecule type" value="Genomic_DNA"/>
</dbReference>
<dbReference type="InterPro" id="IPR018334">
    <property type="entry name" value="ArsR_HTH"/>
</dbReference>
<dbReference type="InterPro" id="IPR011991">
    <property type="entry name" value="ArsR-like_HTH"/>
</dbReference>
<dbReference type="Proteomes" id="UP001295463">
    <property type="component" value="Chromosome"/>
</dbReference>
<dbReference type="NCBIfam" id="NF033788">
    <property type="entry name" value="HTH_metalloreg"/>
    <property type="match status" value="1"/>
</dbReference>
<feature type="domain" description="HTH arsR-type" evidence="4">
    <location>
        <begin position="25"/>
        <end position="119"/>
    </location>
</feature>
<gene>
    <name evidence="5" type="primary">ziaR</name>
    <name evidence="5" type="ORF">GEAMG1_0432</name>
</gene>
<keyword evidence="6" id="KW-1185">Reference proteome</keyword>
<dbReference type="InterPro" id="IPR051011">
    <property type="entry name" value="Metal_resp_trans_reg"/>
</dbReference>
<reference evidence="5 6" key="1">
    <citation type="submission" date="2022-03" db="EMBL/GenBank/DDBJ databases">
        <authorList>
            <person name="Koch H."/>
        </authorList>
    </citation>
    <scope>NUCLEOTIDE SEQUENCE [LARGE SCALE GENOMIC DNA]</scope>
    <source>
        <strain evidence="5 6">G1</strain>
    </source>
</reference>
<dbReference type="SMART" id="SM00418">
    <property type="entry name" value="HTH_ARSR"/>
    <property type="match status" value="1"/>
</dbReference>
<dbReference type="PANTHER" id="PTHR43132">
    <property type="entry name" value="ARSENICAL RESISTANCE OPERON REPRESSOR ARSR-RELATED"/>
    <property type="match status" value="1"/>
</dbReference>
<keyword evidence="1" id="KW-0805">Transcription regulation</keyword>
<dbReference type="PANTHER" id="PTHR43132:SF6">
    <property type="entry name" value="HTH-TYPE TRANSCRIPTIONAL REPRESSOR CZRA"/>
    <property type="match status" value="1"/>
</dbReference>
<dbReference type="PROSITE" id="PS50987">
    <property type="entry name" value="HTH_ARSR_2"/>
    <property type="match status" value="1"/>
</dbReference>
<accession>A0ABN8HGZ2</accession>
<evidence type="ECO:0000313" key="5">
    <source>
        <dbReference type="EMBL" id="CAH2030254.1"/>
    </source>
</evidence>
<dbReference type="Gene3D" id="1.10.10.10">
    <property type="entry name" value="Winged helix-like DNA-binding domain superfamily/Winged helix DNA-binding domain"/>
    <property type="match status" value="1"/>
</dbReference>
<organism evidence="5 6">
    <name type="scientific">Trichlorobacter ammonificans</name>
    <dbReference type="NCBI Taxonomy" id="2916410"/>
    <lineage>
        <taxon>Bacteria</taxon>
        <taxon>Pseudomonadati</taxon>
        <taxon>Thermodesulfobacteriota</taxon>
        <taxon>Desulfuromonadia</taxon>
        <taxon>Geobacterales</taxon>
        <taxon>Geobacteraceae</taxon>
        <taxon>Trichlorobacter</taxon>
    </lineage>
</organism>
<evidence type="ECO:0000256" key="3">
    <source>
        <dbReference type="ARBA" id="ARBA00023163"/>
    </source>
</evidence>
<keyword evidence="3" id="KW-0804">Transcription</keyword>
<dbReference type="Pfam" id="PF01022">
    <property type="entry name" value="HTH_5"/>
    <property type="match status" value="1"/>
</dbReference>
<evidence type="ECO:0000259" key="4">
    <source>
        <dbReference type="PROSITE" id="PS50987"/>
    </source>
</evidence>
<dbReference type="PRINTS" id="PR00778">
    <property type="entry name" value="HTHARSR"/>
</dbReference>
<dbReference type="PROSITE" id="PS00846">
    <property type="entry name" value="HTH_ARSR_1"/>
    <property type="match status" value="1"/>
</dbReference>